<dbReference type="InterPro" id="IPR035965">
    <property type="entry name" value="PAS-like_dom_sf"/>
</dbReference>
<evidence type="ECO:0000256" key="6">
    <source>
        <dbReference type="ARBA" id="ARBA00022475"/>
    </source>
</evidence>
<dbReference type="FunFam" id="1.10.287.130:FF:000001">
    <property type="entry name" value="Two-component sensor histidine kinase"/>
    <property type="match status" value="1"/>
</dbReference>
<evidence type="ECO:0000256" key="13">
    <source>
        <dbReference type="ARBA" id="ARBA00022840"/>
    </source>
</evidence>
<keyword evidence="16 18" id="KW-0472">Membrane</keyword>
<dbReference type="CDD" id="cd00082">
    <property type="entry name" value="HisKA"/>
    <property type="match status" value="1"/>
</dbReference>
<dbReference type="CDD" id="cd00130">
    <property type="entry name" value="PAS"/>
    <property type="match status" value="1"/>
</dbReference>
<keyword evidence="15" id="KW-0902">Two-component regulatory system</keyword>
<keyword evidence="11" id="KW-0547">Nucleotide-binding</keyword>
<dbReference type="OrthoDB" id="9813151at2"/>
<dbReference type="KEGG" id="nani:NCTC12227_02093"/>
<proteinExistence type="predicted"/>
<dbReference type="GO" id="GO:0000155">
    <property type="term" value="F:phosphorelay sensor kinase activity"/>
    <property type="evidence" value="ECO:0007669"/>
    <property type="project" value="InterPro"/>
</dbReference>
<dbReference type="RefSeq" id="WP_126305161.1">
    <property type="nucleotide sequence ID" value="NZ_LR134516.1"/>
</dbReference>
<evidence type="ECO:0000313" key="21">
    <source>
        <dbReference type="EMBL" id="VEJ22304.1"/>
    </source>
</evidence>
<dbReference type="InterPro" id="IPR000014">
    <property type="entry name" value="PAS"/>
</dbReference>
<evidence type="ECO:0000256" key="9">
    <source>
        <dbReference type="ARBA" id="ARBA00022679"/>
    </source>
</evidence>
<dbReference type="GO" id="GO:0006817">
    <property type="term" value="P:phosphate ion transport"/>
    <property type="evidence" value="ECO:0007669"/>
    <property type="project" value="UniProtKB-KW"/>
</dbReference>
<dbReference type="AlphaFoldDB" id="A0A3S5A5Q0"/>
<dbReference type="EMBL" id="LR134516">
    <property type="protein sequence ID" value="VEJ22304.1"/>
    <property type="molecule type" value="Genomic_DNA"/>
</dbReference>
<dbReference type="PROSITE" id="PS50109">
    <property type="entry name" value="HIS_KIN"/>
    <property type="match status" value="1"/>
</dbReference>
<feature type="domain" description="Histidine kinase" evidence="19">
    <location>
        <begin position="216"/>
        <end position="438"/>
    </location>
</feature>
<dbReference type="InterPro" id="IPR003661">
    <property type="entry name" value="HisK_dim/P_dom"/>
</dbReference>
<dbReference type="GO" id="GO:0004721">
    <property type="term" value="F:phosphoprotein phosphatase activity"/>
    <property type="evidence" value="ECO:0007669"/>
    <property type="project" value="InterPro"/>
</dbReference>
<dbReference type="GO" id="GO:0005886">
    <property type="term" value="C:plasma membrane"/>
    <property type="evidence" value="ECO:0007669"/>
    <property type="project" value="UniProtKB-SubCell"/>
</dbReference>
<comment type="function">
    <text evidence="17">Member of the two-component regulatory system PhoR/PhoB involved in the phosphate regulon genes expression. PhoR may function as a membrane-associated protein kinase that phosphorylates PhoB in response to environmental signals.</text>
</comment>
<keyword evidence="7" id="KW-0597">Phosphoprotein</keyword>
<dbReference type="Pfam" id="PF00512">
    <property type="entry name" value="HisKA"/>
    <property type="match status" value="1"/>
</dbReference>
<keyword evidence="22" id="KW-1185">Reference proteome</keyword>
<dbReference type="InterPro" id="IPR021766">
    <property type="entry name" value="PhoR_N"/>
</dbReference>
<comment type="catalytic activity">
    <reaction evidence="1">
        <text>ATP + protein L-histidine = ADP + protein N-phospho-L-histidine.</text>
        <dbReference type="EC" id="2.7.13.3"/>
    </reaction>
</comment>
<evidence type="ECO:0000259" key="20">
    <source>
        <dbReference type="PROSITE" id="PS50112"/>
    </source>
</evidence>
<dbReference type="PRINTS" id="PR00344">
    <property type="entry name" value="BCTRLSENSOR"/>
</dbReference>
<evidence type="ECO:0000256" key="14">
    <source>
        <dbReference type="ARBA" id="ARBA00022989"/>
    </source>
</evidence>
<name>A0A3S5A5Q0_9NEIS</name>
<gene>
    <name evidence="21" type="primary">phoR_2</name>
    <name evidence="21" type="ORF">NCTC12227_02093</name>
</gene>
<dbReference type="InterPro" id="IPR014310">
    <property type="entry name" value="Sig_transdc_His_kinase_PhoR"/>
</dbReference>
<feature type="transmembrane region" description="Helical" evidence="18">
    <location>
        <begin position="7"/>
        <end position="25"/>
    </location>
</feature>
<dbReference type="InterPro" id="IPR036890">
    <property type="entry name" value="HATPase_C_sf"/>
</dbReference>
<dbReference type="SUPFAM" id="SSF55785">
    <property type="entry name" value="PYP-like sensor domain (PAS domain)"/>
    <property type="match status" value="1"/>
</dbReference>
<dbReference type="Pfam" id="PF13188">
    <property type="entry name" value="PAS_8"/>
    <property type="match status" value="1"/>
</dbReference>
<keyword evidence="5" id="KW-0813">Transport</keyword>
<evidence type="ECO:0000256" key="2">
    <source>
        <dbReference type="ARBA" id="ARBA00004236"/>
    </source>
</evidence>
<dbReference type="NCBIfam" id="TIGR02966">
    <property type="entry name" value="phoR_proteo"/>
    <property type="match status" value="1"/>
</dbReference>
<dbReference type="SMART" id="SM00388">
    <property type="entry name" value="HisKA"/>
    <property type="match status" value="1"/>
</dbReference>
<dbReference type="Gene3D" id="1.10.287.130">
    <property type="match status" value="1"/>
</dbReference>
<comment type="subcellular location">
    <subcellularLocation>
        <location evidence="2">Cell membrane</location>
    </subcellularLocation>
</comment>
<dbReference type="GO" id="GO:0016036">
    <property type="term" value="P:cellular response to phosphate starvation"/>
    <property type="evidence" value="ECO:0007669"/>
    <property type="project" value="TreeGrafter"/>
</dbReference>
<evidence type="ECO:0000256" key="18">
    <source>
        <dbReference type="SAM" id="Phobius"/>
    </source>
</evidence>
<evidence type="ECO:0000313" key="22">
    <source>
        <dbReference type="Proteomes" id="UP000268229"/>
    </source>
</evidence>
<dbReference type="GO" id="GO:0005524">
    <property type="term" value="F:ATP binding"/>
    <property type="evidence" value="ECO:0007669"/>
    <property type="project" value="UniProtKB-KW"/>
</dbReference>
<evidence type="ECO:0000256" key="12">
    <source>
        <dbReference type="ARBA" id="ARBA00022777"/>
    </source>
</evidence>
<dbReference type="PROSITE" id="PS50112">
    <property type="entry name" value="PAS"/>
    <property type="match status" value="1"/>
</dbReference>
<dbReference type="InterPro" id="IPR050351">
    <property type="entry name" value="BphY/WalK/GraS-like"/>
</dbReference>
<feature type="transmembrane region" description="Helical" evidence="18">
    <location>
        <begin position="31"/>
        <end position="51"/>
    </location>
</feature>
<dbReference type="Proteomes" id="UP000268229">
    <property type="component" value="Chromosome"/>
</dbReference>
<dbReference type="InterPro" id="IPR005467">
    <property type="entry name" value="His_kinase_dom"/>
</dbReference>
<dbReference type="SUPFAM" id="SSF55874">
    <property type="entry name" value="ATPase domain of HSP90 chaperone/DNA topoisomerase II/histidine kinase"/>
    <property type="match status" value="1"/>
</dbReference>
<organism evidence="21 22">
    <name type="scientific">Neisseria animaloris</name>
    <dbReference type="NCBI Taxonomy" id="326522"/>
    <lineage>
        <taxon>Bacteria</taxon>
        <taxon>Pseudomonadati</taxon>
        <taxon>Pseudomonadota</taxon>
        <taxon>Betaproteobacteria</taxon>
        <taxon>Neisseriales</taxon>
        <taxon>Neisseriaceae</taxon>
        <taxon>Neisseria</taxon>
    </lineage>
</organism>
<keyword evidence="10 18" id="KW-0812">Transmembrane</keyword>
<evidence type="ECO:0000256" key="10">
    <source>
        <dbReference type="ARBA" id="ARBA00022692"/>
    </source>
</evidence>
<keyword evidence="12 21" id="KW-0418">Kinase</keyword>
<evidence type="ECO:0000256" key="15">
    <source>
        <dbReference type="ARBA" id="ARBA00023012"/>
    </source>
</evidence>
<evidence type="ECO:0000256" key="1">
    <source>
        <dbReference type="ARBA" id="ARBA00000085"/>
    </source>
</evidence>
<evidence type="ECO:0000256" key="17">
    <source>
        <dbReference type="ARBA" id="ARBA00025207"/>
    </source>
</evidence>
<dbReference type="Pfam" id="PF02518">
    <property type="entry name" value="HATPase_c"/>
    <property type="match status" value="1"/>
</dbReference>
<keyword evidence="14 18" id="KW-1133">Transmembrane helix</keyword>
<dbReference type="Gene3D" id="3.30.450.20">
    <property type="entry name" value="PAS domain"/>
    <property type="match status" value="1"/>
</dbReference>
<dbReference type="EC" id="2.7.13.3" evidence="3"/>
<dbReference type="Pfam" id="PF11808">
    <property type="entry name" value="PhoR"/>
    <property type="match status" value="1"/>
</dbReference>
<evidence type="ECO:0000256" key="5">
    <source>
        <dbReference type="ARBA" id="ARBA00022448"/>
    </source>
</evidence>
<dbReference type="SUPFAM" id="SSF47384">
    <property type="entry name" value="Homodimeric domain of signal transducing histidine kinase"/>
    <property type="match status" value="1"/>
</dbReference>
<protein>
    <recommendedName>
        <fullName evidence="4">Phosphate regulon sensor protein PhoR</fullName>
        <ecNumber evidence="3">2.7.13.3</ecNumber>
    </recommendedName>
</protein>
<dbReference type="Gene3D" id="3.30.565.10">
    <property type="entry name" value="Histidine kinase-like ATPase, C-terminal domain"/>
    <property type="match status" value="1"/>
</dbReference>
<evidence type="ECO:0000256" key="8">
    <source>
        <dbReference type="ARBA" id="ARBA00022592"/>
    </source>
</evidence>
<evidence type="ECO:0000259" key="19">
    <source>
        <dbReference type="PROSITE" id="PS50109"/>
    </source>
</evidence>
<evidence type="ECO:0000256" key="3">
    <source>
        <dbReference type="ARBA" id="ARBA00012438"/>
    </source>
</evidence>
<evidence type="ECO:0000256" key="7">
    <source>
        <dbReference type="ARBA" id="ARBA00022553"/>
    </source>
</evidence>
<dbReference type="STRING" id="326522.BWD08_05000"/>
<feature type="domain" description="PAS" evidence="20">
    <location>
        <begin position="96"/>
        <end position="137"/>
    </location>
</feature>
<keyword evidence="8" id="KW-0592">Phosphate transport</keyword>
<keyword evidence="6" id="KW-1003">Cell membrane</keyword>
<reference evidence="21 22" key="1">
    <citation type="submission" date="2018-12" db="EMBL/GenBank/DDBJ databases">
        <authorList>
            <consortium name="Pathogen Informatics"/>
        </authorList>
    </citation>
    <scope>NUCLEOTIDE SEQUENCE [LARGE SCALE GENOMIC DNA]</scope>
    <source>
        <strain evidence="21 22">NCTC12227</strain>
    </source>
</reference>
<dbReference type="SMART" id="SM00387">
    <property type="entry name" value="HATPase_c"/>
    <property type="match status" value="1"/>
</dbReference>
<dbReference type="PANTHER" id="PTHR45453">
    <property type="entry name" value="PHOSPHATE REGULON SENSOR PROTEIN PHOR"/>
    <property type="match status" value="1"/>
</dbReference>
<dbReference type="SMART" id="SM00091">
    <property type="entry name" value="PAS"/>
    <property type="match status" value="1"/>
</dbReference>
<evidence type="ECO:0000256" key="16">
    <source>
        <dbReference type="ARBA" id="ARBA00023136"/>
    </source>
</evidence>
<keyword evidence="13" id="KW-0067">ATP-binding</keyword>
<dbReference type="InterPro" id="IPR004358">
    <property type="entry name" value="Sig_transdc_His_kin-like_C"/>
</dbReference>
<dbReference type="PANTHER" id="PTHR45453:SF1">
    <property type="entry name" value="PHOSPHATE REGULON SENSOR PROTEIN PHOR"/>
    <property type="match status" value="1"/>
</dbReference>
<accession>A0A3S5A5Q0</accession>
<keyword evidence="9 21" id="KW-0808">Transferase</keyword>
<dbReference type="InterPro" id="IPR036097">
    <property type="entry name" value="HisK_dim/P_sf"/>
</dbReference>
<evidence type="ECO:0000256" key="11">
    <source>
        <dbReference type="ARBA" id="ARBA00022741"/>
    </source>
</evidence>
<evidence type="ECO:0000256" key="4">
    <source>
        <dbReference type="ARBA" id="ARBA00019665"/>
    </source>
</evidence>
<sequence length="443" mass="48727">MGFVWHHIAGALFGLTAVALIGYAANETNGLLLASCCWLGGWLVYQFYYIFKLVHWLSAAKPNASPQTYGMWRHVFNTLGRQAQNRNDREQKLNSSLQRFNRAVEAMPNGVLILDNQGRISWMNPLAVQHLNLSPHSDWNSLLKNRVHIPALLNFLDSPPATAPEIKITLPKSGGIGTRTLLVAQAVFDGNEKLLITRDISEAEQLNATRTTFIANVSHELRTPLTVLNGFLETMADMPELPRDQAQQFIGLMQKEGRRMQILLTDLLTLSRLESGVKAEVSPVNLSALAASLTDDADNLSAGKHSIHTEIETGLWIKGAPNDLYTALSNLVFNAVRYTPEGGTITIRLHLVPSGNPLIKPRIRFAVHDNGPGIAAEHLPHLTERFYRVDKGRSRRNGGTGLGLSIAKHVLAAHGSVLQIWSEVGKGSEFSAEFRQTAPPEAA</sequence>
<dbReference type="InterPro" id="IPR003594">
    <property type="entry name" value="HATPase_dom"/>
</dbReference>